<reference evidence="2 3" key="1">
    <citation type="submission" date="2012-04" db="EMBL/GenBank/DDBJ databases">
        <authorList>
            <person name="Genoscope - CEA"/>
        </authorList>
    </citation>
    <scope>NUCLEOTIDE SEQUENCE [LARGE SCALE GENOMIC DNA]</scope>
    <source>
        <strain evidence="2 3">9807</strain>
    </source>
</reference>
<sequence length="43" mass="4884">MIDSDPNSTHKGDREKEKNFTLAIVYLNSVTSFASLGSRMCYR</sequence>
<comment type="caution">
    <text evidence="2">The sequence shown here is derived from an EMBL/GenBank/DDBJ whole genome shotgun (WGS) entry which is preliminary data.</text>
</comment>
<keyword evidence="1" id="KW-0472">Membrane</keyword>
<name>I4HEZ6_MICAE</name>
<organism evidence="2 3">
    <name type="scientific">Microcystis aeruginosa PCC 9807</name>
    <dbReference type="NCBI Taxonomy" id="1160283"/>
    <lineage>
        <taxon>Bacteria</taxon>
        <taxon>Bacillati</taxon>
        <taxon>Cyanobacteriota</taxon>
        <taxon>Cyanophyceae</taxon>
        <taxon>Oscillatoriophycideae</taxon>
        <taxon>Chroococcales</taxon>
        <taxon>Microcystaceae</taxon>
        <taxon>Microcystis</taxon>
    </lineage>
</organism>
<evidence type="ECO:0000313" key="2">
    <source>
        <dbReference type="EMBL" id="CCI20620.1"/>
    </source>
</evidence>
<gene>
    <name evidence="2" type="ORF">MICAF_90002</name>
</gene>
<keyword evidence="1" id="KW-1133">Transmembrane helix</keyword>
<proteinExistence type="predicted"/>
<protein>
    <submittedName>
        <fullName evidence="2">Uncharacterized protein</fullName>
    </submittedName>
</protein>
<evidence type="ECO:0000313" key="3">
    <source>
        <dbReference type="Proteomes" id="UP000003613"/>
    </source>
</evidence>
<dbReference type="Proteomes" id="UP000003613">
    <property type="component" value="Unassembled WGS sequence"/>
</dbReference>
<dbReference type="EMBL" id="CAIM01000772">
    <property type="protein sequence ID" value="CCI20620.1"/>
    <property type="molecule type" value="Genomic_DNA"/>
</dbReference>
<accession>I4HEZ6</accession>
<dbReference type="HOGENOM" id="CLU_3236018_0_0_3"/>
<keyword evidence="1" id="KW-0812">Transmembrane</keyword>
<feature type="transmembrane region" description="Helical" evidence="1">
    <location>
        <begin position="20"/>
        <end position="42"/>
    </location>
</feature>
<dbReference type="AlphaFoldDB" id="I4HEZ6"/>
<evidence type="ECO:0000256" key="1">
    <source>
        <dbReference type="SAM" id="Phobius"/>
    </source>
</evidence>